<name>A0A8S5SKN8_9VIRU</name>
<reference evidence="1" key="1">
    <citation type="journal article" date="2021" name="Proc. Natl. Acad. Sci. U.S.A.">
        <title>A Catalog of Tens of Thousands of Viruses from Human Metagenomes Reveals Hidden Associations with Chronic Diseases.</title>
        <authorList>
            <person name="Tisza M.J."/>
            <person name="Buck C.B."/>
        </authorList>
    </citation>
    <scope>NUCLEOTIDE SEQUENCE</scope>
    <source>
        <strain evidence="1">Ctgh419</strain>
    </source>
</reference>
<dbReference type="InterPro" id="IPR047907">
    <property type="entry name" value="CD1375-like"/>
</dbReference>
<dbReference type="NCBIfam" id="NF040910">
    <property type="entry name" value="CD1375_fam"/>
    <property type="match status" value="1"/>
</dbReference>
<proteinExistence type="predicted"/>
<organism evidence="1">
    <name type="scientific">Phage sp. ctgh419</name>
    <dbReference type="NCBI Taxonomy" id="2828009"/>
    <lineage>
        <taxon>Viruses</taxon>
    </lineage>
</organism>
<protein>
    <submittedName>
        <fullName evidence="1">Uncharacterized protein</fullName>
    </submittedName>
</protein>
<evidence type="ECO:0000313" key="1">
    <source>
        <dbReference type="EMBL" id="DAF51613.1"/>
    </source>
</evidence>
<dbReference type="EMBL" id="BK032618">
    <property type="protein sequence ID" value="DAF51613.1"/>
    <property type="molecule type" value="Genomic_DNA"/>
</dbReference>
<sequence length="60" mass="7239">MIDYYVYKIIHGLKKLEDVPRFWRERVKNKLDKMKENGEIDDNYRIIEVIIATPSNAVEK</sequence>
<accession>A0A8S5SKN8</accession>